<reference evidence="1" key="2">
    <citation type="submission" date="2020-11" db="EMBL/GenBank/DDBJ databases">
        <authorList>
            <person name="McCartney M.A."/>
            <person name="Auch B."/>
            <person name="Kono T."/>
            <person name="Mallez S."/>
            <person name="Becker A."/>
            <person name="Gohl D.M."/>
            <person name="Silverstein K.A.T."/>
            <person name="Koren S."/>
            <person name="Bechman K.B."/>
            <person name="Herman A."/>
            <person name="Abrahante J.E."/>
            <person name="Garbe J."/>
        </authorList>
    </citation>
    <scope>NUCLEOTIDE SEQUENCE</scope>
    <source>
        <strain evidence="1">Duluth1</strain>
        <tissue evidence="1">Whole animal</tissue>
    </source>
</reference>
<gene>
    <name evidence="1" type="ORF">DPMN_017271</name>
</gene>
<proteinExistence type="predicted"/>
<dbReference type="Proteomes" id="UP000828390">
    <property type="component" value="Unassembled WGS sequence"/>
</dbReference>
<reference evidence="1" key="1">
    <citation type="journal article" date="2019" name="bioRxiv">
        <title>The Genome of the Zebra Mussel, Dreissena polymorpha: A Resource for Invasive Species Research.</title>
        <authorList>
            <person name="McCartney M.A."/>
            <person name="Auch B."/>
            <person name="Kono T."/>
            <person name="Mallez S."/>
            <person name="Zhang Y."/>
            <person name="Obille A."/>
            <person name="Becker A."/>
            <person name="Abrahante J.E."/>
            <person name="Garbe J."/>
            <person name="Badalamenti J.P."/>
            <person name="Herman A."/>
            <person name="Mangelson H."/>
            <person name="Liachko I."/>
            <person name="Sullivan S."/>
            <person name="Sone E.D."/>
            <person name="Koren S."/>
            <person name="Silverstein K.A.T."/>
            <person name="Beckman K.B."/>
            <person name="Gohl D.M."/>
        </authorList>
    </citation>
    <scope>NUCLEOTIDE SEQUENCE</scope>
    <source>
        <strain evidence="1">Duluth1</strain>
        <tissue evidence="1">Whole animal</tissue>
    </source>
</reference>
<protein>
    <submittedName>
        <fullName evidence="1">Uncharacterized protein</fullName>
    </submittedName>
</protein>
<sequence length="96" mass="10932">MKASLWWCCRFTGHTVVVMAPKKLKTGRELQLASMARLTSKTSSQHFLLRIMKVIIQLREAARSANKKKKTSLLSSRAGMMLYVWASFWKIGLNAC</sequence>
<dbReference type="EMBL" id="JAIWYP010000001">
    <property type="protein sequence ID" value="KAH3893127.1"/>
    <property type="molecule type" value="Genomic_DNA"/>
</dbReference>
<organism evidence="1 2">
    <name type="scientific">Dreissena polymorpha</name>
    <name type="common">Zebra mussel</name>
    <name type="synonym">Mytilus polymorpha</name>
    <dbReference type="NCBI Taxonomy" id="45954"/>
    <lineage>
        <taxon>Eukaryota</taxon>
        <taxon>Metazoa</taxon>
        <taxon>Spiralia</taxon>
        <taxon>Lophotrochozoa</taxon>
        <taxon>Mollusca</taxon>
        <taxon>Bivalvia</taxon>
        <taxon>Autobranchia</taxon>
        <taxon>Heteroconchia</taxon>
        <taxon>Euheterodonta</taxon>
        <taxon>Imparidentia</taxon>
        <taxon>Neoheterodontei</taxon>
        <taxon>Myida</taxon>
        <taxon>Dreissenoidea</taxon>
        <taxon>Dreissenidae</taxon>
        <taxon>Dreissena</taxon>
    </lineage>
</organism>
<keyword evidence="2" id="KW-1185">Reference proteome</keyword>
<dbReference type="AlphaFoldDB" id="A0A9D4NH57"/>
<evidence type="ECO:0000313" key="1">
    <source>
        <dbReference type="EMBL" id="KAH3893127.1"/>
    </source>
</evidence>
<accession>A0A9D4NH57</accession>
<comment type="caution">
    <text evidence="1">The sequence shown here is derived from an EMBL/GenBank/DDBJ whole genome shotgun (WGS) entry which is preliminary data.</text>
</comment>
<evidence type="ECO:0000313" key="2">
    <source>
        <dbReference type="Proteomes" id="UP000828390"/>
    </source>
</evidence>
<name>A0A9D4NH57_DREPO</name>